<name>A0A075AGB2_OPIVI</name>
<evidence type="ECO:0000313" key="1">
    <source>
        <dbReference type="EMBL" id="KER28584.1"/>
    </source>
</evidence>
<gene>
    <name evidence="1" type="ORF">T265_04628</name>
</gene>
<evidence type="ECO:0000313" key="2">
    <source>
        <dbReference type="Proteomes" id="UP000054324"/>
    </source>
</evidence>
<reference evidence="1 2" key="1">
    <citation type="submission" date="2013-11" db="EMBL/GenBank/DDBJ databases">
        <title>Opisthorchis viverrini - life in the bile duct.</title>
        <authorList>
            <person name="Young N.D."/>
            <person name="Nagarajan N."/>
            <person name="Lin S.J."/>
            <person name="Korhonen P.K."/>
            <person name="Jex A.R."/>
            <person name="Hall R.S."/>
            <person name="Safavi-Hemami H."/>
            <person name="Kaewkong W."/>
            <person name="Bertrand D."/>
            <person name="Gao S."/>
            <person name="Seet Q."/>
            <person name="Wongkham S."/>
            <person name="Teh B.T."/>
            <person name="Wongkham C."/>
            <person name="Intapan P.M."/>
            <person name="Maleewong W."/>
            <person name="Yang X."/>
            <person name="Hu M."/>
            <person name="Wang Z."/>
            <person name="Hofmann A."/>
            <person name="Sternberg P.W."/>
            <person name="Tan P."/>
            <person name="Wang J."/>
            <person name="Gasser R.B."/>
        </authorList>
    </citation>
    <scope>NUCLEOTIDE SEQUENCE [LARGE SCALE GENOMIC DNA]</scope>
</reference>
<dbReference type="CTD" id="20318810"/>
<organism evidence="1 2">
    <name type="scientific">Opisthorchis viverrini</name>
    <name type="common">Southeast Asian liver fluke</name>
    <dbReference type="NCBI Taxonomy" id="6198"/>
    <lineage>
        <taxon>Eukaryota</taxon>
        <taxon>Metazoa</taxon>
        <taxon>Spiralia</taxon>
        <taxon>Lophotrochozoa</taxon>
        <taxon>Platyhelminthes</taxon>
        <taxon>Trematoda</taxon>
        <taxon>Digenea</taxon>
        <taxon>Opisthorchiida</taxon>
        <taxon>Opisthorchiata</taxon>
        <taxon>Opisthorchiidae</taxon>
        <taxon>Opisthorchis</taxon>
    </lineage>
</organism>
<accession>A0A075AGB2</accession>
<sequence length="76" mass="8678">MANRFGKQSWNPRDPSASRLSRAICLENEVSSTHEKNSPQAFASITPEKQFDRNSKYIELGIDQAKFGYNTEAILW</sequence>
<dbReference type="AlphaFoldDB" id="A0A075AGB2"/>
<dbReference type="EMBL" id="KL596696">
    <property type="protein sequence ID" value="KER28584.1"/>
    <property type="molecule type" value="Genomic_DNA"/>
</dbReference>
<keyword evidence="2" id="KW-1185">Reference proteome</keyword>
<dbReference type="Proteomes" id="UP000054324">
    <property type="component" value="Unassembled WGS sequence"/>
</dbReference>
<dbReference type="KEGG" id="ovi:T265_04628"/>
<proteinExistence type="predicted"/>
<protein>
    <submittedName>
        <fullName evidence="1">Uncharacterized protein</fullName>
    </submittedName>
</protein>
<dbReference type="RefSeq" id="XP_009167674.1">
    <property type="nucleotide sequence ID" value="XM_009169410.1"/>
</dbReference>
<dbReference type="GeneID" id="20318810"/>